<dbReference type="SUPFAM" id="SSF48613">
    <property type="entry name" value="Heme oxygenase-like"/>
    <property type="match status" value="1"/>
</dbReference>
<dbReference type="GO" id="GO:0018189">
    <property type="term" value="P:pyrroloquinoline quinone biosynthetic process"/>
    <property type="evidence" value="ECO:0007669"/>
    <property type="project" value="UniProtKB-UniRule"/>
</dbReference>
<dbReference type="InterPro" id="IPR039068">
    <property type="entry name" value="PqqC-like"/>
</dbReference>
<evidence type="ECO:0000313" key="6">
    <source>
        <dbReference type="Proteomes" id="UP000048984"/>
    </source>
</evidence>
<comment type="function">
    <text evidence="3">Ring cyclization and eight-electron oxidation of 3a-(2-amino-2-carboxyethyl)-4,5-dioxo-4,5,6,7,8,9-hexahydroquinoline-7,9-dicarboxylic-acid to PQQ.</text>
</comment>
<proteinExistence type="inferred from homology"/>
<evidence type="ECO:0000256" key="3">
    <source>
        <dbReference type="HAMAP-Rule" id="MF_00654"/>
    </source>
</evidence>
<dbReference type="PANTHER" id="PTHR40279:SF3">
    <property type="entry name" value="4-AMINOBENZOATE SYNTHASE"/>
    <property type="match status" value="1"/>
</dbReference>
<comment type="catalytic activity">
    <reaction evidence="3">
        <text>6-(2-amino-2-carboxyethyl)-7,8-dioxo-1,2,3,4,7,8-hexahydroquinoline-2,4-dicarboxylate + 3 O2 = pyrroloquinoline quinone + 2 H2O2 + 2 H2O + H(+)</text>
        <dbReference type="Rhea" id="RHEA:10692"/>
        <dbReference type="ChEBI" id="CHEBI:15377"/>
        <dbReference type="ChEBI" id="CHEBI:15378"/>
        <dbReference type="ChEBI" id="CHEBI:15379"/>
        <dbReference type="ChEBI" id="CHEBI:16240"/>
        <dbReference type="ChEBI" id="CHEBI:58442"/>
        <dbReference type="ChEBI" id="CHEBI:58778"/>
        <dbReference type="EC" id="1.3.3.11"/>
    </reaction>
</comment>
<dbReference type="HAMAP" id="MF_00654">
    <property type="entry name" value="PQQ_syn_PqqC"/>
    <property type="match status" value="1"/>
</dbReference>
<keyword evidence="1 3" id="KW-0884">PQQ biosynthesis</keyword>
<comment type="similarity">
    <text evidence="3">Belongs to the PqqC family.</text>
</comment>
<keyword evidence="2 3" id="KW-0560">Oxidoreductase</keyword>
<dbReference type="InterPro" id="IPR011845">
    <property type="entry name" value="PqqC"/>
</dbReference>
<accession>A0A0P6VM46</accession>
<dbReference type="InterPro" id="IPR016084">
    <property type="entry name" value="Haem_Oase-like_multi-hlx"/>
</dbReference>
<dbReference type="InterPro" id="IPR004305">
    <property type="entry name" value="Thiaminase-2/PQQC"/>
</dbReference>
<gene>
    <name evidence="3" type="primary">pqqC</name>
    <name evidence="5" type="ORF">ABB55_08970</name>
</gene>
<evidence type="ECO:0000313" key="5">
    <source>
        <dbReference type="EMBL" id="KPL52344.1"/>
    </source>
</evidence>
<dbReference type="PANTHER" id="PTHR40279">
    <property type="entry name" value="PQQC-LIKE PROTEIN"/>
    <property type="match status" value="1"/>
</dbReference>
<evidence type="ECO:0000256" key="2">
    <source>
        <dbReference type="ARBA" id="ARBA00023002"/>
    </source>
</evidence>
<sequence length="246" mass="27882">MARILSPADLEAELRQVAARRYYHLHPFHRLLSAGRLDRAQVTAWALNRTYYQAMIPVKDALVLSRLADPADRRSWRRRIVEQDGEGEGESGLDRWLRLTDGLGLDRAKVLAFEGVLPATRFAVDAYLQFVRERTPLEAVASSLTELFSATVVSERMSGMLASYDFIARRTLAYFDERLARVNRDADFALAYVKTHAVTAETQALAIAAMRFKCDVLWSQLDALHFAYVDPKLPPPGAWNPDEETR</sequence>
<feature type="domain" description="Thiaminase-2/PQQC" evidence="4">
    <location>
        <begin position="19"/>
        <end position="222"/>
    </location>
</feature>
<reference evidence="5 6" key="1">
    <citation type="submission" date="2015-09" db="EMBL/GenBank/DDBJ databases">
        <authorList>
            <person name="Jackson K.R."/>
            <person name="Lunt B.L."/>
            <person name="Fisher J.N.B."/>
            <person name="Gardner A.V."/>
            <person name="Bailey M.E."/>
            <person name="Deus L.M."/>
            <person name="Earl A.S."/>
            <person name="Gibby P.D."/>
            <person name="Hartmann K.A."/>
            <person name="Liu J.E."/>
            <person name="Manci A.M."/>
            <person name="Nielsen D.A."/>
            <person name="Solomon M.B."/>
            <person name="Breakwell D.P."/>
            <person name="Burnett S.H."/>
            <person name="Grose J.H."/>
        </authorList>
    </citation>
    <scope>NUCLEOTIDE SEQUENCE [LARGE SCALE GENOMIC DNA]</scope>
    <source>
        <strain evidence="5 6">16</strain>
    </source>
</reference>
<dbReference type="GO" id="GO:0033732">
    <property type="term" value="F:pyrroloquinoline-quinone synthase activity"/>
    <property type="evidence" value="ECO:0007669"/>
    <property type="project" value="UniProtKB-EC"/>
</dbReference>
<evidence type="ECO:0000256" key="1">
    <source>
        <dbReference type="ARBA" id="ARBA00022905"/>
    </source>
</evidence>
<dbReference type="UniPathway" id="UPA00539"/>
<evidence type="ECO:0000259" key="4">
    <source>
        <dbReference type="Pfam" id="PF03070"/>
    </source>
</evidence>
<keyword evidence="6" id="KW-1185">Reference proteome</keyword>
<dbReference type="Gene3D" id="1.20.910.10">
    <property type="entry name" value="Heme oxygenase-like"/>
    <property type="match status" value="1"/>
</dbReference>
<dbReference type="AlphaFoldDB" id="A0A0P6VM46"/>
<organism evidence="5 6">
    <name type="scientific">Prosthecodimorpha hirschii</name>
    <dbReference type="NCBI Taxonomy" id="665126"/>
    <lineage>
        <taxon>Bacteria</taxon>
        <taxon>Pseudomonadati</taxon>
        <taxon>Pseudomonadota</taxon>
        <taxon>Alphaproteobacteria</taxon>
        <taxon>Hyphomicrobiales</taxon>
        <taxon>Ancalomicrobiaceae</taxon>
        <taxon>Prosthecodimorpha</taxon>
    </lineage>
</organism>
<dbReference type="EMBL" id="LJYW01000001">
    <property type="protein sequence ID" value="KPL52344.1"/>
    <property type="molecule type" value="Genomic_DNA"/>
</dbReference>
<dbReference type="OrthoDB" id="9800756at2"/>
<reference evidence="5 6" key="2">
    <citation type="submission" date="2015-10" db="EMBL/GenBank/DDBJ databases">
        <title>Draft Genome Sequence of Prosthecomicrobium hirschii ATCC 27832.</title>
        <authorList>
            <person name="Daniel J."/>
            <person name="Givan S.A."/>
            <person name="Brun Y.V."/>
            <person name="Brown P.J."/>
        </authorList>
    </citation>
    <scope>NUCLEOTIDE SEQUENCE [LARGE SCALE GENOMIC DNA]</scope>
    <source>
        <strain evidence="5 6">16</strain>
    </source>
</reference>
<dbReference type="Proteomes" id="UP000048984">
    <property type="component" value="Unassembled WGS sequence"/>
</dbReference>
<name>A0A0P6VM46_9HYPH</name>
<comment type="caution">
    <text evidence="5">The sequence shown here is derived from an EMBL/GenBank/DDBJ whole genome shotgun (WGS) entry which is preliminary data.</text>
</comment>
<dbReference type="Pfam" id="PF03070">
    <property type="entry name" value="TENA_THI-4"/>
    <property type="match status" value="1"/>
</dbReference>
<protein>
    <recommendedName>
        <fullName evidence="3">Pyrroloquinoline-quinone synthase</fullName>
        <ecNumber evidence="3">1.3.3.11</ecNumber>
    </recommendedName>
    <alternativeName>
        <fullName evidence="3">Coenzyme PQQ synthesis protein C</fullName>
    </alternativeName>
    <alternativeName>
        <fullName evidence="3">Pyrroloquinoline quinone biosynthesis protein C</fullName>
    </alternativeName>
</protein>
<dbReference type="NCBIfam" id="TIGR02111">
    <property type="entry name" value="PQQ_syn_pqqC"/>
    <property type="match status" value="1"/>
</dbReference>
<dbReference type="STRING" id="665126.ABB55_08970"/>
<comment type="pathway">
    <text evidence="3">Cofactor biosynthesis; pyrroloquinoline quinone biosynthesis.</text>
</comment>
<dbReference type="EC" id="1.3.3.11" evidence="3"/>